<sequence>MAAANHRAPLKPPKDGDLITVLSIDGGGIRGIIPAVILKFLEERLQEVDGKDARIADYFDVIAGTSTGGLISAMLTAPDKEKRPKLPAKEIKDFYLKNSPKIFPQFWPFSFVKYIRAMFGPMYDGKYLHRIIEDNLGEIMLGQTLTNVVIPTFDIKILQPTIFTSFQFQRENKLEETPNLNVKLKDICIATSAAPVFLPPHHFSVNDSEPNKDSEKQGKTEFHLVDGGVAANNPVMVTLSEVVKRYPHILRPVGQNNRGSSGSNEETDQDSEPRDNGGVLVISLGTGSGMSEAKYSADNPFEWGGFSWLFKRKSIPLVDVFTQASADMVDVQLANILEALNVEYNYLRIQPRSEELVGDLSSADIATHKNLMGLVRVGEKLLGEKVSRVNLLTGQLEEIRQYTNGEALEKYELETYNCFRNLPQYIYYRFAY</sequence>
<dbReference type="eggNOG" id="KOG0513">
    <property type="taxonomic scope" value="Eukaryota"/>
</dbReference>
<evidence type="ECO:0000259" key="9">
    <source>
        <dbReference type="PROSITE" id="PS51635"/>
    </source>
</evidence>
<protein>
    <recommendedName>
        <fullName evidence="7">Patatin</fullName>
        <ecNumber evidence="7">3.1.1.-</ecNumber>
    </recommendedName>
</protein>
<keyword evidence="2 6" id="KW-0378">Hydrolase</keyword>
<dbReference type="GO" id="GO:0004620">
    <property type="term" value="F:phospholipase activity"/>
    <property type="evidence" value="ECO:0000318"/>
    <property type="project" value="GO_Central"/>
</dbReference>
<dbReference type="PANTHER" id="PTHR32176:SF109">
    <property type="entry name" value="PATATIN-LIKE PROTEIN 2"/>
    <property type="match status" value="1"/>
</dbReference>
<feature type="region of interest" description="Disordered" evidence="8">
    <location>
        <begin position="252"/>
        <end position="277"/>
    </location>
</feature>
<dbReference type="InterPro" id="IPR002641">
    <property type="entry name" value="PNPLA_dom"/>
</dbReference>
<keyword evidence="4 6" id="KW-0442">Lipid degradation</keyword>
<dbReference type="InParanoid" id="A0A1U7ZQ79"/>
<evidence type="ECO:0000256" key="8">
    <source>
        <dbReference type="SAM" id="MobiDB-lite"/>
    </source>
</evidence>
<comment type="function">
    <text evidence="7">Lipolytic acyl hydrolase (LAH).</text>
</comment>
<evidence type="ECO:0000256" key="6">
    <source>
        <dbReference type="PROSITE-ProRule" id="PRU01161"/>
    </source>
</evidence>
<dbReference type="GO" id="GO:0016042">
    <property type="term" value="P:lipid catabolic process"/>
    <property type="evidence" value="ECO:0007669"/>
    <property type="project" value="UniProtKB-UniRule"/>
</dbReference>
<feature type="active site" description="Nucleophile" evidence="6">
    <location>
        <position position="66"/>
    </location>
</feature>
<evidence type="ECO:0000256" key="4">
    <source>
        <dbReference type="ARBA" id="ARBA00022963"/>
    </source>
</evidence>
<keyword evidence="3" id="KW-0611">Plant defense</keyword>
<dbReference type="PROSITE" id="PS51635">
    <property type="entry name" value="PNPLA"/>
    <property type="match status" value="1"/>
</dbReference>
<name>A0A1U7ZQ79_NELNU</name>
<evidence type="ECO:0000256" key="5">
    <source>
        <dbReference type="ARBA" id="ARBA00023098"/>
    </source>
</evidence>
<feature type="short sequence motif" description="GXGXXG" evidence="6">
    <location>
        <begin position="26"/>
        <end position="31"/>
    </location>
</feature>
<dbReference type="GO" id="GO:0006952">
    <property type="term" value="P:defense response"/>
    <property type="evidence" value="ECO:0007669"/>
    <property type="project" value="UniProtKB-KW"/>
</dbReference>
<accession>A0A1U7ZQ79</accession>
<evidence type="ECO:0000313" key="11">
    <source>
        <dbReference type="RefSeq" id="XP_010256336.1"/>
    </source>
</evidence>
<dbReference type="SUPFAM" id="SSF52151">
    <property type="entry name" value="FabD/lysophospholipase-like"/>
    <property type="match status" value="1"/>
</dbReference>
<feature type="active site" description="Proton acceptor" evidence="6">
    <location>
        <position position="226"/>
    </location>
</feature>
<feature type="domain" description="PNPLA" evidence="9">
    <location>
        <begin position="22"/>
        <end position="239"/>
    </location>
</feature>
<feature type="short sequence motif" description="DGA/G" evidence="6">
    <location>
        <begin position="226"/>
        <end position="228"/>
    </location>
</feature>
<evidence type="ECO:0000256" key="2">
    <source>
        <dbReference type="ARBA" id="ARBA00022801"/>
    </source>
</evidence>
<reference evidence="11" key="1">
    <citation type="submission" date="2025-08" db="UniProtKB">
        <authorList>
            <consortium name="RefSeq"/>
        </authorList>
    </citation>
    <scope>IDENTIFICATION</scope>
</reference>
<dbReference type="Pfam" id="PF01734">
    <property type="entry name" value="Patatin"/>
    <property type="match status" value="1"/>
</dbReference>
<dbReference type="Gene3D" id="3.40.1090.10">
    <property type="entry name" value="Cytosolic phospholipase A2 catalytic domain"/>
    <property type="match status" value="1"/>
</dbReference>
<dbReference type="OrthoDB" id="1658288at2759"/>
<keyword evidence="10" id="KW-1185">Reference proteome</keyword>
<dbReference type="KEGG" id="nnu:104596754"/>
<evidence type="ECO:0000256" key="7">
    <source>
        <dbReference type="RuleBase" id="RU361262"/>
    </source>
</evidence>
<evidence type="ECO:0000256" key="1">
    <source>
        <dbReference type="ARBA" id="ARBA00010240"/>
    </source>
</evidence>
<dbReference type="InterPro" id="IPR016035">
    <property type="entry name" value="Acyl_Trfase/lysoPLipase"/>
</dbReference>
<feature type="short sequence motif" description="GXSXG" evidence="6">
    <location>
        <begin position="64"/>
        <end position="68"/>
    </location>
</feature>
<comment type="similarity">
    <text evidence="1 7">Belongs to the patatin family.</text>
</comment>
<dbReference type="PANTHER" id="PTHR32176">
    <property type="entry name" value="XYLOSE ISOMERASE"/>
    <property type="match status" value="1"/>
</dbReference>
<dbReference type="Proteomes" id="UP000189703">
    <property type="component" value="Unplaced"/>
</dbReference>
<gene>
    <name evidence="11" type="primary">LOC104596754</name>
</gene>
<keyword evidence="5 6" id="KW-0443">Lipid metabolism</keyword>
<evidence type="ECO:0000313" key="10">
    <source>
        <dbReference type="Proteomes" id="UP000189703"/>
    </source>
</evidence>
<dbReference type="EC" id="3.1.1.-" evidence="7"/>
<proteinExistence type="inferred from homology"/>
<organism evidence="10 11">
    <name type="scientific">Nelumbo nucifera</name>
    <name type="common">Sacred lotus</name>
    <dbReference type="NCBI Taxonomy" id="4432"/>
    <lineage>
        <taxon>Eukaryota</taxon>
        <taxon>Viridiplantae</taxon>
        <taxon>Streptophyta</taxon>
        <taxon>Embryophyta</taxon>
        <taxon>Tracheophyta</taxon>
        <taxon>Spermatophyta</taxon>
        <taxon>Magnoliopsida</taxon>
        <taxon>Proteales</taxon>
        <taxon>Nelumbonaceae</taxon>
        <taxon>Nelumbo</taxon>
    </lineage>
</organism>
<dbReference type="FunFam" id="3.40.1090.10:FF:000005">
    <property type="entry name" value="Patatin"/>
    <property type="match status" value="1"/>
</dbReference>
<evidence type="ECO:0000256" key="3">
    <source>
        <dbReference type="ARBA" id="ARBA00022821"/>
    </source>
</evidence>
<feature type="compositionally biased region" description="Polar residues" evidence="8">
    <location>
        <begin position="254"/>
        <end position="264"/>
    </location>
</feature>
<comment type="domain">
    <text evidence="7">The nitrogen atoms of the two glycine residues in the GGXR motif define the oxyanion hole, and stabilize the oxyanion that forms during the nucleophilic attack by the catalytic serine during substrate cleavage.</text>
</comment>
<dbReference type="AlphaFoldDB" id="A0A1U7ZQ79"/>
<dbReference type="GeneID" id="104596754"/>
<dbReference type="RefSeq" id="XP_010256336.1">
    <property type="nucleotide sequence ID" value="XM_010258034.2"/>
</dbReference>
<dbReference type="GO" id="GO:0047372">
    <property type="term" value="F:monoacylglycerol lipase activity"/>
    <property type="evidence" value="ECO:0000318"/>
    <property type="project" value="GO_Central"/>
</dbReference>